<dbReference type="NCBIfam" id="TIGR03087">
    <property type="entry name" value="stp1"/>
    <property type="match status" value="1"/>
</dbReference>
<organism evidence="1 2">
    <name type="scientific">Thiobacillus sedimenti</name>
    <dbReference type="NCBI Taxonomy" id="3110231"/>
    <lineage>
        <taxon>Bacteria</taxon>
        <taxon>Pseudomonadati</taxon>
        <taxon>Pseudomonadota</taxon>
        <taxon>Betaproteobacteria</taxon>
        <taxon>Nitrosomonadales</taxon>
        <taxon>Thiobacillaceae</taxon>
        <taxon>Thiobacillus</taxon>
    </lineage>
</organism>
<dbReference type="EMBL" id="CP141769">
    <property type="protein sequence ID" value="WRS39618.1"/>
    <property type="molecule type" value="Genomic_DNA"/>
</dbReference>
<keyword evidence="2" id="KW-1185">Reference proteome</keyword>
<dbReference type="PANTHER" id="PTHR12526:SF600">
    <property type="entry name" value="GLYCOSYL TRANSFERASE GROUP 1"/>
    <property type="match status" value="1"/>
</dbReference>
<accession>A0ABZ1CNU2</accession>
<protein>
    <submittedName>
        <fullName evidence="1">TIGR03087 family PEP-CTERM/XrtA system glycosyltransferase</fullName>
    </submittedName>
</protein>
<dbReference type="CDD" id="cd03801">
    <property type="entry name" value="GT4_PimA-like"/>
    <property type="match status" value="1"/>
</dbReference>
<dbReference type="Proteomes" id="UP001334732">
    <property type="component" value="Chromosome"/>
</dbReference>
<dbReference type="SUPFAM" id="SSF53756">
    <property type="entry name" value="UDP-Glycosyltransferase/glycogen phosphorylase"/>
    <property type="match status" value="1"/>
</dbReference>
<name>A0ABZ1CNU2_9PROT</name>
<dbReference type="Gene3D" id="3.40.50.2000">
    <property type="entry name" value="Glycogen Phosphorylase B"/>
    <property type="match status" value="1"/>
</dbReference>
<dbReference type="Pfam" id="PF13692">
    <property type="entry name" value="Glyco_trans_1_4"/>
    <property type="match status" value="1"/>
</dbReference>
<dbReference type="InterPro" id="IPR017521">
    <property type="entry name" value="Sugar_tfrase_PEP-CTERM_Stp1"/>
</dbReference>
<gene>
    <name evidence="1" type="ORF">VA613_01750</name>
</gene>
<dbReference type="PANTHER" id="PTHR12526">
    <property type="entry name" value="GLYCOSYLTRANSFERASE"/>
    <property type="match status" value="1"/>
</dbReference>
<reference evidence="1 2" key="1">
    <citation type="submission" date="2023-12" db="EMBL/GenBank/DDBJ databases">
        <title>Thiobacillus sedimentum sp. nov., a chemolithoautotrophic sulfur-oxidizing bacterium isolated from freshwater sediment.</title>
        <authorList>
            <person name="Luo J."/>
            <person name="Dai C."/>
        </authorList>
    </citation>
    <scope>NUCLEOTIDE SEQUENCE [LARGE SCALE GENOMIC DNA]</scope>
    <source>
        <strain evidence="1 2">SCUT-2</strain>
    </source>
</reference>
<proteinExistence type="predicted"/>
<evidence type="ECO:0000313" key="2">
    <source>
        <dbReference type="Proteomes" id="UP001334732"/>
    </source>
</evidence>
<evidence type="ECO:0000313" key="1">
    <source>
        <dbReference type="EMBL" id="WRS39618.1"/>
    </source>
</evidence>
<dbReference type="RefSeq" id="WP_324780149.1">
    <property type="nucleotide sequence ID" value="NZ_CP141769.1"/>
</dbReference>
<sequence>MSEGLLFLAHRIPYPPNKGDKIRSFHLLRHLSTRYRVHLGAFVDDPADWQYREALRPYCASVRLVPLHPRRARLASLAGLLTGEALTLPYYRSGALRRWAAALAADGTVTRGLAFSSAMAQFMPPGLARRVLDMVDVDSDKWTQYAPTQRWPLSWLYAREGRKLAAWEARVAGCFDATLLVSPAEAALLRQRVPAACDRIGVFENGVDAEYFSPVRDYPDPYAAGQISVVFTGAMDYWPNVDAVSWFAERVFPAVREAVPSAQFTIVGSRPAEDVLALARQPGVVVTGSVPDVRPWLAHAACAVAPLRIARGVQNKVLEAMAMARPVVVTPQAAEGIHGAPGRDFVVAADAAGFAAEVVAALRLRASVPQARARVLAQYDWTRNVSAVDPLLEAASPAAPLLETCPA</sequence>